<comment type="caution">
    <text evidence="1">The sequence shown here is derived from an EMBL/GenBank/DDBJ whole genome shotgun (WGS) entry which is preliminary data.</text>
</comment>
<dbReference type="EMBL" id="MU003514">
    <property type="protein sequence ID" value="KAF2468695.1"/>
    <property type="molecule type" value="Genomic_DNA"/>
</dbReference>
<evidence type="ECO:0000313" key="2">
    <source>
        <dbReference type="Proteomes" id="UP000799755"/>
    </source>
</evidence>
<gene>
    <name evidence="1" type="ORF">BDR25DRAFT_230790</name>
</gene>
<name>A0ACB6QRH5_9PLEO</name>
<proteinExistence type="predicted"/>
<protein>
    <submittedName>
        <fullName evidence="1">Uncharacterized protein</fullName>
    </submittedName>
</protein>
<accession>A0ACB6QRH5</accession>
<reference evidence="1" key="1">
    <citation type="journal article" date="2020" name="Stud. Mycol.">
        <title>101 Dothideomycetes genomes: a test case for predicting lifestyles and emergence of pathogens.</title>
        <authorList>
            <person name="Haridas S."/>
            <person name="Albert R."/>
            <person name="Binder M."/>
            <person name="Bloem J."/>
            <person name="Labutti K."/>
            <person name="Salamov A."/>
            <person name="Andreopoulos B."/>
            <person name="Baker S."/>
            <person name="Barry K."/>
            <person name="Bills G."/>
            <person name="Bluhm B."/>
            <person name="Cannon C."/>
            <person name="Castanera R."/>
            <person name="Culley D."/>
            <person name="Daum C."/>
            <person name="Ezra D."/>
            <person name="Gonzalez J."/>
            <person name="Henrissat B."/>
            <person name="Kuo A."/>
            <person name="Liang C."/>
            <person name="Lipzen A."/>
            <person name="Lutzoni F."/>
            <person name="Magnuson J."/>
            <person name="Mondo S."/>
            <person name="Nolan M."/>
            <person name="Ohm R."/>
            <person name="Pangilinan J."/>
            <person name="Park H.-J."/>
            <person name="Ramirez L."/>
            <person name="Alfaro M."/>
            <person name="Sun H."/>
            <person name="Tritt A."/>
            <person name="Yoshinaga Y."/>
            <person name="Zwiers L.-H."/>
            <person name="Turgeon B."/>
            <person name="Goodwin S."/>
            <person name="Spatafora J."/>
            <person name="Crous P."/>
            <person name="Grigoriev I."/>
        </authorList>
    </citation>
    <scope>NUCLEOTIDE SEQUENCE</scope>
    <source>
        <strain evidence="1">ATCC 200398</strain>
    </source>
</reference>
<evidence type="ECO:0000313" key="1">
    <source>
        <dbReference type="EMBL" id="KAF2468695.1"/>
    </source>
</evidence>
<sequence>MASAFGFSVGDFISAAVLIKKVSDALKTAGGAAEDYQHAVIELEGLDRALKAVAALNPNESNALHVNAIRGMALSCQLPLHQFLKRLQSYERSLGPFAPRNSASGAFRKAKWAAFQEENIQALRAVIAAKVTSINLLLNLQIS</sequence>
<keyword evidence="2" id="KW-1185">Reference proteome</keyword>
<organism evidence="1 2">
    <name type="scientific">Lindgomyces ingoldianus</name>
    <dbReference type="NCBI Taxonomy" id="673940"/>
    <lineage>
        <taxon>Eukaryota</taxon>
        <taxon>Fungi</taxon>
        <taxon>Dikarya</taxon>
        <taxon>Ascomycota</taxon>
        <taxon>Pezizomycotina</taxon>
        <taxon>Dothideomycetes</taxon>
        <taxon>Pleosporomycetidae</taxon>
        <taxon>Pleosporales</taxon>
        <taxon>Lindgomycetaceae</taxon>
        <taxon>Lindgomyces</taxon>
    </lineage>
</organism>
<dbReference type="Proteomes" id="UP000799755">
    <property type="component" value="Unassembled WGS sequence"/>
</dbReference>